<evidence type="ECO:0000313" key="1">
    <source>
        <dbReference type="EMBL" id="KAF2442880.1"/>
    </source>
</evidence>
<keyword evidence="2" id="KW-1185">Reference proteome</keyword>
<dbReference type="EMBL" id="MU001503">
    <property type="protein sequence ID" value="KAF2442880.1"/>
    <property type="molecule type" value="Genomic_DNA"/>
</dbReference>
<protein>
    <submittedName>
        <fullName evidence="1">Uncharacterized protein</fullName>
    </submittedName>
</protein>
<comment type="caution">
    <text evidence="1">The sequence shown here is derived from an EMBL/GenBank/DDBJ whole genome shotgun (WGS) entry which is preliminary data.</text>
</comment>
<accession>A0A9P4UA63</accession>
<gene>
    <name evidence="1" type="ORF">P171DRAFT_51267</name>
</gene>
<proteinExistence type="predicted"/>
<dbReference type="AlphaFoldDB" id="A0A9P4UA63"/>
<dbReference type="Proteomes" id="UP000799764">
    <property type="component" value="Unassembled WGS sequence"/>
</dbReference>
<sequence>MYVNDDTNIRFQTFSNTHLRVNFCPIPLTLFWRGSLTEGWLAAVPPSLLCTKSLDSPKEFLHTRDV</sequence>
<name>A0A9P4UA63_9PLEO</name>
<reference evidence="1" key="1">
    <citation type="journal article" date="2020" name="Stud. Mycol.">
        <title>101 Dothideomycetes genomes: a test case for predicting lifestyles and emergence of pathogens.</title>
        <authorList>
            <person name="Haridas S."/>
            <person name="Albert R."/>
            <person name="Binder M."/>
            <person name="Bloem J."/>
            <person name="Labutti K."/>
            <person name="Salamov A."/>
            <person name="Andreopoulos B."/>
            <person name="Baker S."/>
            <person name="Barry K."/>
            <person name="Bills G."/>
            <person name="Bluhm B."/>
            <person name="Cannon C."/>
            <person name="Castanera R."/>
            <person name="Culley D."/>
            <person name="Daum C."/>
            <person name="Ezra D."/>
            <person name="Gonzalez J."/>
            <person name="Henrissat B."/>
            <person name="Kuo A."/>
            <person name="Liang C."/>
            <person name="Lipzen A."/>
            <person name="Lutzoni F."/>
            <person name="Magnuson J."/>
            <person name="Mondo S."/>
            <person name="Nolan M."/>
            <person name="Ohm R."/>
            <person name="Pangilinan J."/>
            <person name="Park H.-J."/>
            <person name="Ramirez L."/>
            <person name="Alfaro M."/>
            <person name="Sun H."/>
            <person name="Tritt A."/>
            <person name="Yoshinaga Y."/>
            <person name="Zwiers L.-H."/>
            <person name="Turgeon B."/>
            <person name="Goodwin S."/>
            <person name="Spatafora J."/>
            <person name="Crous P."/>
            <person name="Grigoriev I."/>
        </authorList>
    </citation>
    <scope>NUCLEOTIDE SEQUENCE</scope>
    <source>
        <strain evidence="1">CBS 690.94</strain>
    </source>
</reference>
<evidence type="ECO:0000313" key="2">
    <source>
        <dbReference type="Proteomes" id="UP000799764"/>
    </source>
</evidence>
<organism evidence="1 2">
    <name type="scientific">Karstenula rhodostoma CBS 690.94</name>
    <dbReference type="NCBI Taxonomy" id="1392251"/>
    <lineage>
        <taxon>Eukaryota</taxon>
        <taxon>Fungi</taxon>
        <taxon>Dikarya</taxon>
        <taxon>Ascomycota</taxon>
        <taxon>Pezizomycotina</taxon>
        <taxon>Dothideomycetes</taxon>
        <taxon>Pleosporomycetidae</taxon>
        <taxon>Pleosporales</taxon>
        <taxon>Massarineae</taxon>
        <taxon>Didymosphaeriaceae</taxon>
        <taxon>Karstenula</taxon>
    </lineage>
</organism>